<dbReference type="KEGG" id="cjo:107324351"/>
<dbReference type="GeneID" id="107324351"/>
<sequence length="378" mass="40252">MAAPVLGGVMVSMRFNPGWNGSSVNVLHVLAAGRSDSLHYVWSSIGAPAVLLAATSGTGGDLSIDWGRLLSAEPDGAVRIQPPGSVVSAAAVVFTRLFEYNEVSESQRIFYPTYDLSDFSWDNINRTLNHTALTAELRGVPNSDPSGSFSNGSLAFRVTAYESSGRDGSLPGLLHSANSSKVEFVLSGLVPRGNDSRFVLEVAVVQQSGAASRLRSVRSIDDEFTPTIFQTLSVLLESQRDGSALSFLQWKPTAYGSKHPTRGDGIQCRAGELRAANGSRPRAAIVQGYFGDGAGGTYSISSINVSFGGTDGRRYQEQRYLSWSALLGFGLPPEDTFSPLIISIAAAALGAPLLLLLLGSAVLLCAHRRQYSEYEPIN</sequence>
<proteinExistence type="inferred from homology"/>
<comment type="subunit">
    <text evidence="10">Interacts (via lumenal domain) with lysosomal protein MFSD1; the interaction starts while both proteins are still in the endoplasmic reticulum and is required for stabilization of MFSD1 in lysosomes but has no direct effect on its targeting to lysosomes or transporter activity.</text>
</comment>
<evidence type="ECO:0000256" key="3">
    <source>
        <dbReference type="ARBA" id="ARBA00022729"/>
    </source>
</evidence>
<evidence type="ECO:0000256" key="9">
    <source>
        <dbReference type="ARBA" id="ARBA00024189"/>
    </source>
</evidence>
<dbReference type="Pfam" id="PF15065">
    <property type="entry name" value="NCU-G1"/>
    <property type="match status" value="1"/>
</dbReference>
<protein>
    <submittedName>
        <fullName evidence="12">Glycosylated lysosomal membrane protein</fullName>
    </submittedName>
</protein>
<reference evidence="12" key="2">
    <citation type="submission" date="2025-08" db="UniProtKB">
        <authorList>
            <consortium name="Ensembl"/>
        </authorList>
    </citation>
    <scope>IDENTIFICATION</scope>
</reference>
<dbReference type="GO" id="GO:0061462">
    <property type="term" value="P:protein localization to lysosome"/>
    <property type="evidence" value="ECO:0007669"/>
    <property type="project" value="Ensembl"/>
</dbReference>
<dbReference type="AlphaFoldDB" id="A0A8C2TQ64"/>
<keyword evidence="13" id="KW-1185">Reference proteome</keyword>
<dbReference type="GeneTree" id="ENSGT00390000005131"/>
<keyword evidence="2 11" id="KW-0812">Transmembrane</keyword>
<evidence type="ECO:0000256" key="7">
    <source>
        <dbReference type="ARBA" id="ARBA00023228"/>
    </source>
</evidence>
<keyword evidence="6" id="KW-0325">Glycoprotein</keyword>
<dbReference type="GO" id="GO:0005765">
    <property type="term" value="C:lysosomal membrane"/>
    <property type="evidence" value="ECO:0007669"/>
    <property type="project" value="UniProtKB-SubCell"/>
</dbReference>
<keyword evidence="4 11" id="KW-1133">Transmembrane helix</keyword>
<keyword evidence="3" id="KW-0732">Signal</keyword>
<dbReference type="InterPro" id="IPR029382">
    <property type="entry name" value="NCU-G1"/>
</dbReference>
<evidence type="ECO:0000256" key="8">
    <source>
        <dbReference type="ARBA" id="ARBA00024176"/>
    </source>
</evidence>
<dbReference type="PANTHER" id="PTHR31981">
    <property type="entry name" value="GLYCOSYLATED LYSOSOMAL MEMBRANE PROTEIN"/>
    <property type="match status" value="1"/>
</dbReference>
<dbReference type="GO" id="GO:0045944">
    <property type="term" value="P:positive regulation of transcription by RNA polymerase II"/>
    <property type="evidence" value="ECO:0007669"/>
    <property type="project" value="Ensembl"/>
</dbReference>
<evidence type="ECO:0000256" key="5">
    <source>
        <dbReference type="ARBA" id="ARBA00023136"/>
    </source>
</evidence>
<evidence type="ECO:0000256" key="4">
    <source>
        <dbReference type="ARBA" id="ARBA00022989"/>
    </source>
</evidence>
<evidence type="ECO:0000256" key="10">
    <source>
        <dbReference type="ARBA" id="ARBA00044960"/>
    </source>
</evidence>
<gene>
    <name evidence="12" type="primary">GLMP</name>
</gene>
<keyword evidence="7" id="KW-0458">Lysosome</keyword>
<dbReference type="PANTHER" id="PTHR31981:SF1">
    <property type="entry name" value="GLYCOSYLATED LYSOSOMAL MEMBRANE PROTEIN"/>
    <property type="match status" value="1"/>
</dbReference>
<dbReference type="GO" id="GO:0005829">
    <property type="term" value="C:cytosol"/>
    <property type="evidence" value="ECO:0007669"/>
    <property type="project" value="Ensembl"/>
</dbReference>
<comment type="similarity">
    <text evidence="1">Belongs to the GLMP family.</text>
</comment>
<evidence type="ECO:0000313" key="13">
    <source>
        <dbReference type="Proteomes" id="UP000694412"/>
    </source>
</evidence>
<dbReference type="RefSeq" id="XP_015739793.1">
    <property type="nucleotide sequence ID" value="XM_015884307.2"/>
</dbReference>
<dbReference type="Proteomes" id="UP000694412">
    <property type="component" value="Chromosome 25"/>
</dbReference>
<dbReference type="CTD" id="112770"/>
<reference evidence="12" key="1">
    <citation type="submission" date="2015-11" db="EMBL/GenBank/DDBJ databases">
        <authorList>
            <consortium name="International Coturnix japonica Genome Analysis Consortium"/>
            <person name="Warren W."/>
            <person name="Burt D.W."/>
            <person name="Antin P.B."/>
            <person name="Lanford R."/>
            <person name="Gros J."/>
            <person name="Wilson R.K."/>
        </authorList>
    </citation>
    <scope>NUCLEOTIDE SEQUENCE [LARGE SCALE GENOMIC DNA]</scope>
</reference>
<dbReference type="GO" id="GO:0005634">
    <property type="term" value="C:nucleus"/>
    <property type="evidence" value="ECO:0007669"/>
    <property type="project" value="Ensembl"/>
</dbReference>
<dbReference type="GO" id="GO:0050821">
    <property type="term" value="P:protein stabilization"/>
    <property type="evidence" value="ECO:0007669"/>
    <property type="project" value="Ensembl"/>
</dbReference>
<keyword evidence="5 11" id="KW-0472">Membrane</keyword>
<comment type="function">
    <text evidence="8">Required to protect lysosomal transporter MFSD1 from lysosomal proteolysis and for MFSD1 lysosomal localization.</text>
</comment>
<evidence type="ECO:0000256" key="1">
    <source>
        <dbReference type="ARBA" id="ARBA00010599"/>
    </source>
</evidence>
<comment type="subcellular location">
    <subcellularLocation>
        <location evidence="9">Lysosome membrane</location>
        <topology evidence="9">Single-pass type I membrane protein</topology>
        <orientation evidence="9">Lumenal side</orientation>
    </subcellularLocation>
</comment>
<evidence type="ECO:0000256" key="6">
    <source>
        <dbReference type="ARBA" id="ARBA00023180"/>
    </source>
</evidence>
<evidence type="ECO:0000313" key="12">
    <source>
        <dbReference type="Ensembl" id="ENSCJPP00005017010.1"/>
    </source>
</evidence>
<reference evidence="12" key="3">
    <citation type="submission" date="2025-09" db="UniProtKB">
        <authorList>
            <consortium name="Ensembl"/>
        </authorList>
    </citation>
    <scope>IDENTIFICATION</scope>
</reference>
<dbReference type="Ensembl" id="ENSCJPT00005023792.1">
    <property type="protein sequence ID" value="ENSCJPP00005017010.1"/>
    <property type="gene ID" value="ENSCJPG00005013929.1"/>
</dbReference>
<organism evidence="12 13">
    <name type="scientific">Coturnix japonica</name>
    <name type="common">Japanese quail</name>
    <name type="synonym">Coturnix coturnix japonica</name>
    <dbReference type="NCBI Taxonomy" id="93934"/>
    <lineage>
        <taxon>Eukaryota</taxon>
        <taxon>Metazoa</taxon>
        <taxon>Chordata</taxon>
        <taxon>Craniata</taxon>
        <taxon>Vertebrata</taxon>
        <taxon>Euteleostomi</taxon>
        <taxon>Archelosauria</taxon>
        <taxon>Archosauria</taxon>
        <taxon>Dinosauria</taxon>
        <taxon>Saurischia</taxon>
        <taxon>Theropoda</taxon>
        <taxon>Coelurosauria</taxon>
        <taxon>Aves</taxon>
        <taxon>Neognathae</taxon>
        <taxon>Galloanserae</taxon>
        <taxon>Galliformes</taxon>
        <taxon>Phasianidae</taxon>
        <taxon>Perdicinae</taxon>
        <taxon>Coturnix</taxon>
    </lineage>
</organism>
<dbReference type="OrthoDB" id="6264340at2759"/>
<accession>A0A8C2TQ64</accession>
<feature type="transmembrane region" description="Helical" evidence="11">
    <location>
        <begin position="340"/>
        <end position="366"/>
    </location>
</feature>
<name>A0A8C2TQ64_COTJA</name>
<evidence type="ECO:0000256" key="11">
    <source>
        <dbReference type="SAM" id="Phobius"/>
    </source>
</evidence>
<evidence type="ECO:0000256" key="2">
    <source>
        <dbReference type="ARBA" id="ARBA00022692"/>
    </source>
</evidence>